<evidence type="ECO:0000313" key="7">
    <source>
        <dbReference type="EMBL" id="MCS3711695.1"/>
    </source>
</evidence>
<evidence type="ECO:0000256" key="1">
    <source>
        <dbReference type="ARBA" id="ARBA00004141"/>
    </source>
</evidence>
<keyword evidence="4 5" id="KW-0472">Membrane</keyword>
<feature type="transmembrane region" description="Helical" evidence="5">
    <location>
        <begin position="190"/>
        <end position="216"/>
    </location>
</feature>
<dbReference type="EMBL" id="JANTZM010000001">
    <property type="protein sequence ID" value="MCS4156374.1"/>
    <property type="molecule type" value="Genomic_DNA"/>
</dbReference>
<reference evidence="10" key="1">
    <citation type="submission" date="2022-08" db="EMBL/GenBank/DDBJ databases">
        <title>Genomic Encyclopedia of Type Strains, Phase V (KMG-V): Genome sequencing to study the core and pangenomes of soil and plant-associated prokaryotes.</title>
        <authorList>
            <person name="Whitman W."/>
        </authorList>
    </citation>
    <scope>NUCLEOTIDE SEQUENCE</scope>
    <source>
        <strain evidence="8">SP2016B</strain>
        <strain evidence="11">SP3002</strain>
        <strain evidence="9">SP3012</strain>
        <strain evidence="10">SP3026</strain>
        <strain evidence="7">SP3049</strain>
    </source>
</reference>
<feature type="transmembrane region" description="Helical" evidence="5">
    <location>
        <begin position="228"/>
        <end position="244"/>
    </location>
</feature>
<evidence type="ECO:0000256" key="6">
    <source>
        <dbReference type="SAM" id="MobiDB-lite"/>
    </source>
</evidence>
<comment type="caution">
    <text evidence="10">The sequence shown here is derived from an EMBL/GenBank/DDBJ whole genome shotgun (WGS) entry which is preliminary data.</text>
</comment>
<dbReference type="EMBL" id="JANUBL010000003">
    <property type="protein sequence ID" value="MCS4121468.1"/>
    <property type="molecule type" value="Genomic_DNA"/>
</dbReference>
<dbReference type="Proteomes" id="UP001155110">
    <property type="component" value="Unassembled WGS sequence"/>
</dbReference>
<comment type="function">
    <text evidence="5">Part of the twin-arginine translocation (Tat) system that transports large folded proteins containing a characteristic twin-arginine motif in their signal peptide across membranes.</text>
</comment>
<dbReference type="HAMAP" id="MF_00902">
    <property type="entry name" value="TatC"/>
    <property type="match status" value="1"/>
</dbReference>
<feature type="transmembrane region" description="Helical" evidence="5">
    <location>
        <begin position="250"/>
        <end position="270"/>
    </location>
</feature>
<evidence type="ECO:0000256" key="4">
    <source>
        <dbReference type="ARBA" id="ARBA00023136"/>
    </source>
</evidence>
<feature type="transmembrane region" description="Helical" evidence="5">
    <location>
        <begin position="104"/>
        <end position="128"/>
    </location>
</feature>
<dbReference type="Proteomes" id="UP001155040">
    <property type="component" value="Unassembled WGS sequence"/>
</dbReference>
<protein>
    <recommendedName>
        <fullName evidence="5">Sec-independent protein translocase protein TatC</fullName>
    </recommendedName>
</protein>
<evidence type="ECO:0000313" key="10">
    <source>
        <dbReference type="EMBL" id="MCS4121468.1"/>
    </source>
</evidence>
<organism evidence="10 12">
    <name type="scientific">Salinibacter ruber</name>
    <dbReference type="NCBI Taxonomy" id="146919"/>
    <lineage>
        <taxon>Bacteria</taxon>
        <taxon>Pseudomonadati</taxon>
        <taxon>Rhodothermota</taxon>
        <taxon>Rhodothermia</taxon>
        <taxon>Rhodothermales</taxon>
        <taxon>Salinibacteraceae</taxon>
        <taxon>Salinibacter</taxon>
    </lineage>
</organism>
<keyword evidence="5" id="KW-0811">Translocation</keyword>
<dbReference type="PANTHER" id="PTHR30371:SF0">
    <property type="entry name" value="SEC-INDEPENDENT PROTEIN TRANSLOCASE PROTEIN TATC, CHLOROPLASTIC-RELATED"/>
    <property type="match status" value="1"/>
</dbReference>
<comment type="subunit">
    <text evidence="5">Forms a complex with TatA.</text>
</comment>
<evidence type="ECO:0000313" key="8">
    <source>
        <dbReference type="EMBL" id="MCS3864867.1"/>
    </source>
</evidence>
<evidence type="ECO:0000313" key="9">
    <source>
        <dbReference type="EMBL" id="MCS4036450.1"/>
    </source>
</evidence>
<dbReference type="PRINTS" id="PR01840">
    <property type="entry name" value="TATCFAMILY"/>
</dbReference>
<dbReference type="GO" id="GO:0033281">
    <property type="term" value="C:TAT protein transport complex"/>
    <property type="evidence" value="ECO:0007669"/>
    <property type="project" value="UniProtKB-UniRule"/>
</dbReference>
<feature type="transmembrane region" description="Helical" evidence="5">
    <location>
        <begin position="148"/>
        <end position="170"/>
    </location>
</feature>
<accession>A0A840D4W9</accession>
<dbReference type="GO" id="GO:0043953">
    <property type="term" value="P:protein transport by the Tat complex"/>
    <property type="evidence" value="ECO:0007669"/>
    <property type="project" value="UniProtKB-UniRule"/>
</dbReference>
<dbReference type="EMBL" id="JANUAE010000016">
    <property type="protein sequence ID" value="MCS3711695.1"/>
    <property type="molecule type" value="Genomic_DNA"/>
</dbReference>
<feature type="compositionally biased region" description="Polar residues" evidence="6">
    <location>
        <begin position="1"/>
        <end position="14"/>
    </location>
</feature>
<dbReference type="InterPro" id="IPR002033">
    <property type="entry name" value="TatC"/>
</dbReference>
<dbReference type="RefSeq" id="WP_103015780.1">
    <property type="nucleotide sequence ID" value="NZ_CALTRV010000015.1"/>
</dbReference>
<dbReference type="EMBL" id="JANUBF010000008">
    <property type="protein sequence ID" value="MCS4036450.1"/>
    <property type="molecule type" value="Genomic_DNA"/>
</dbReference>
<proteinExistence type="inferred from homology"/>
<feature type="region of interest" description="Disordered" evidence="6">
    <location>
        <begin position="1"/>
        <end position="27"/>
    </location>
</feature>
<name>A0A840D4W9_9BACT</name>
<sequence>MPEVPSSQTDTPTGVQGDGAPGNEAPPDEKGVMSFLDHLEELRWTLIKAGAGVLVAIAVCSFFSEWIVDQVLIGPTRPDFFMYDVLALEPESLELLNRTITGQFFADIGTIIVVGLIAGSPVVVFYLWRFIEPALYPSEKKGMRFSAVSATFFFLLGAAFGYLILTPLALQFFAQYTLSEQIVNQFDIMTYFSMVTFWTMGTGLLFELPVVVYFLAKVGILTPEAMRAYRKYALIAVLGVAAFLTPPDPISQIIVAVPLLGLYELSIYVAKWVARRRAQALGMTDE</sequence>
<evidence type="ECO:0000256" key="3">
    <source>
        <dbReference type="ARBA" id="ARBA00022989"/>
    </source>
</evidence>
<evidence type="ECO:0000313" key="11">
    <source>
        <dbReference type="EMBL" id="MCS4156374.1"/>
    </source>
</evidence>
<dbReference type="GO" id="GO:0065002">
    <property type="term" value="P:intracellular protein transmembrane transport"/>
    <property type="evidence" value="ECO:0007669"/>
    <property type="project" value="TreeGrafter"/>
</dbReference>
<dbReference type="Pfam" id="PF00902">
    <property type="entry name" value="TatC"/>
    <property type="match status" value="1"/>
</dbReference>
<gene>
    <name evidence="5" type="primary">tatC</name>
    <name evidence="10" type="ORF">GGP45_001821</name>
    <name evidence="7" type="ORF">GGP61_003328</name>
    <name evidence="8" type="ORF">GGP82_001416</name>
    <name evidence="11" type="ORF">GGP99_000305</name>
    <name evidence="9" type="ORF">GGQ01_001511</name>
</gene>
<dbReference type="NCBIfam" id="TIGR00945">
    <property type="entry name" value="tatC"/>
    <property type="match status" value="1"/>
</dbReference>
<dbReference type="GO" id="GO:0009977">
    <property type="term" value="F:proton motive force dependent protein transmembrane transporter activity"/>
    <property type="evidence" value="ECO:0007669"/>
    <property type="project" value="TreeGrafter"/>
</dbReference>
<comment type="subcellular location">
    <subcellularLocation>
        <location evidence="5">Cell membrane</location>
        <topology evidence="5">Multi-pass membrane protein</topology>
    </subcellularLocation>
    <subcellularLocation>
        <location evidence="1">Membrane</location>
        <topology evidence="1">Multi-pass membrane protein</topology>
    </subcellularLocation>
</comment>
<dbReference type="Proteomes" id="UP001155034">
    <property type="component" value="Unassembled WGS sequence"/>
</dbReference>
<dbReference type="AlphaFoldDB" id="A0A840D4W9"/>
<keyword evidence="2 5" id="KW-0812">Transmembrane</keyword>
<keyword evidence="5" id="KW-1003">Cell membrane</keyword>
<evidence type="ECO:0000256" key="2">
    <source>
        <dbReference type="ARBA" id="ARBA00022692"/>
    </source>
</evidence>
<dbReference type="EMBL" id="JANTYZ010000003">
    <property type="protein sequence ID" value="MCS3864867.1"/>
    <property type="molecule type" value="Genomic_DNA"/>
</dbReference>
<evidence type="ECO:0000313" key="12">
    <source>
        <dbReference type="Proteomes" id="UP001155144"/>
    </source>
</evidence>
<keyword evidence="5" id="KW-0653">Protein transport</keyword>
<comment type="similarity">
    <text evidence="5">Belongs to the TatC family.</text>
</comment>
<keyword evidence="3 5" id="KW-1133">Transmembrane helix</keyword>
<evidence type="ECO:0000256" key="5">
    <source>
        <dbReference type="HAMAP-Rule" id="MF_00902"/>
    </source>
</evidence>
<feature type="transmembrane region" description="Helical" evidence="5">
    <location>
        <begin position="46"/>
        <end position="68"/>
    </location>
</feature>
<dbReference type="PANTHER" id="PTHR30371">
    <property type="entry name" value="SEC-INDEPENDENT PROTEIN TRANSLOCASE PROTEIN TATC"/>
    <property type="match status" value="1"/>
</dbReference>
<dbReference type="Proteomes" id="UP001155057">
    <property type="component" value="Unassembled WGS sequence"/>
</dbReference>
<dbReference type="Proteomes" id="UP001155144">
    <property type="component" value="Unassembled WGS sequence"/>
</dbReference>
<keyword evidence="5" id="KW-0813">Transport</keyword>